<dbReference type="EMBL" id="GBRH01249800">
    <property type="protein sequence ID" value="JAD48095.1"/>
    <property type="molecule type" value="Transcribed_RNA"/>
</dbReference>
<evidence type="ECO:0000313" key="2">
    <source>
        <dbReference type="EMBL" id="JAD48095.1"/>
    </source>
</evidence>
<proteinExistence type="predicted"/>
<reference evidence="2" key="1">
    <citation type="submission" date="2014-09" db="EMBL/GenBank/DDBJ databases">
        <authorList>
            <person name="Magalhaes I.L.F."/>
            <person name="Oliveira U."/>
            <person name="Santos F.R."/>
            <person name="Vidigal T.H.D.A."/>
            <person name="Brescovit A.D."/>
            <person name="Santos A.J."/>
        </authorList>
    </citation>
    <scope>NUCLEOTIDE SEQUENCE</scope>
    <source>
        <tissue evidence="2">Shoot tissue taken approximately 20 cm above the soil surface</tissue>
    </source>
</reference>
<evidence type="ECO:0000256" key="1">
    <source>
        <dbReference type="SAM" id="SignalP"/>
    </source>
</evidence>
<accession>A0A0A9AGR8</accession>
<keyword evidence="1" id="KW-0732">Signal</keyword>
<feature type="signal peptide" evidence="1">
    <location>
        <begin position="1"/>
        <end position="19"/>
    </location>
</feature>
<feature type="chain" id="PRO_5002060235" evidence="1">
    <location>
        <begin position="20"/>
        <end position="39"/>
    </location>
</feature>
<name>A0A0A9AGR8_ARUDO</name>
<sequence length="39" mass="4394">MLFTCSWIYLLCTWALLDCSSPVQMTPGCPMSLILLKTI</sequence>
<organism evidence="2">
    <name type="scientific">Arundo donax</name>
    <name type="common">Giant reed</name>
    <name type="synonym">Donax arundinaceus</name>
    <dbReference type="NCBI Taxonomy" id="35708"/>
    <lineage>
        <taxon>Eukaryota</taxon>
        <taxon>Viridiplantae</taxon>
        <taxon>Streptophyta</taxon>
        <taxon>Embryophyta</taxon>
        <taxon>Tracheophyta</taxon>
        <taxon>Spermatophyta</taxon>
        <taxon>Magnoliopsida</taxon>
        <taxon>Liliopsida</taxon>
        <taxon>Poales</taxon>
        <taxon>Poaceae</taxon>
        <taxon>PACMAD clade</taxon>
        <taxon>Arundinoideae</taxon>
        <taxon>Arundineae</taxon>
        <taxon>Arundo</taxon>
    </lineage>
</organism>
<protein>
    <submittedName>
        <fullName evidence="2">Uncharacterized protein</fullName>
    </submittedName>
</protein>
<reference evidence="2" key="2">
    <citation type="journal article" date="2015" name="Data Brief">
        <title>Shoot transcriptome of the giant reed, Arundo donax.</title>
        <authorList>
            <person name="Barrero R.A."/>
            <person name="Guerrero F.D."/>
            <person name="Moolhuijzen P."/>
            <person name="Goolsby J.A."/>
            <person name="Tidwell J."/>
            <person name="Bellgard S.E."/>
            <person name="Bellgard M.I."/>
        </authorList>
    </citation>
    <scope>NUCLEOTIDE SEQUENCE</scope>
    <source>
        <tissue evidence="2">Shoot tissue taken approximately 20 cm above the soil surface</tissue>
    </source>
</reference>
<dbReference type="AlphaFoldDB" id="A0A0A9AGR8"/>